<dbReference type="SUPFAM" id="SSF57184">
    <property type="entry name" value="Growth factor receptor domain"/>
    <property type="match status" value="1"/>
</dbReference>
<keyword evidence="3" id="KW-0677">Repeat</keyword>
<evidence type="ECO:0000256" key="2">
    <source>
        <dbReference type="ARBA" id="ARBA00022729"/>
    </source>
</evidence>
<dbReference type="PROSITE" id="PS50026">
    <property type="entry name" value="EGF_3"/>
    <property type="match status" value="3"/>
</dbReference>
<keyword evidence="8" id="KW-1185">Reference proteome</keyword>
<evidence type="ECO:0000256" key="1">
    <source>
        <dbReference type="ARBA" id="ARBA00022536"/>
    </source>
</evidence>
<evidence type="ECO:0000256" key="5">
    <source>
        <dbReference type="PROSITE-ProRule" id="PRU00076"/>
    </source>
</evidence>
<feature type="domain" description="EGF-like" evidence="6">
    <location>
        <begin position="95"/>
        <end position="133"/>
    </location>
</feature>
<comment type="caution">
    <text evidence="5">Lacks conserved residue(s) required for the propagation of feature annotation.</text>
</comment>
<evidence type="ECO:0000259" key="7">
    <source>
        <dbReference type="PROSITE" id="PS50234"/>
    </source>
</evidence>
<dbReference type="GO" id="GO:0005509">
    <property type="term" value="F:calcium ion binding"/>
    <property type="evidence" value="ECO:0007669"/>
    <property type="project" value="InterPro"/>
</dbReference>
<dbReference type="PANTHER" id="PTHR24020">
    <property type="entry name" value="COLLAGEN ALPHA"/>
    <property type="match status" value="1"/>
</dbReference>
<feature type="domain" description="VWFA" evidence="7">
    <location>
        <begin position="207"/>
        <end position="361"/>
    </location>
</feature>
<evidence type="ECO:0000313" key="9">
    <source>
        <dbReference type="WBParaSite" id="ALUE_0002107301-mRNA-1"/>
    </source>
</evidence>
<dbReference type="SMART" id="SM00327">
    <property type="entry name" value="VWA"/>
    <property type="match status" value="1"/>
</dbReference>
<dbReference type="CDD" id="cd00054">
    <property type="entry name" value="EGF_CA"/>
    <property type="match status" value="2"/>
</dbReference>
<dbReference type="InterPro" id="IPR050525">
    <property type="entry name" value="ECM_Assembly_Org"/>
</dbReference>
<keyword evidence="2" id="KW-0732">Signal</keyword>
<dbReference type="PANTHER" id="PTHR24020:SF87">
    <property type="entry name" value="COLLAGEN ALPHA-1(VI) CHAIN-LIKE"/>
    <property type="match status" value="1"/>
</dbReference>
<dbReference type="AlphaFoldDB" id="A0A0M3IQP5"/>
<dbReference type="FunFam" id="3.40.50.410:FF:000047">
    <property type="entry name" value="von Willebrand factor A domain containing 2"/>
    <property type="match status" value="1"/>
</dbReference>
<feature type="domain" description="EGF-like" evidence="6">
    <location>
        <begin position="46"/>
        <end position="83"/>
    </location>
</feature>
<dbReference type="Pfam" id="PF12947">
    <property type="entry name" value="EGF_3"/>
    <property type="match status" value="2"/>
</dbReference>
<dbReference type="SMART" id="SM00181">
    <property type="entry name" value="EGF"/>
    <property type="match status" value="4"/>
</dbReference>
<dbReference type="InterPro" id="IPR000742">
    <property type="entry name" value="EGF"/>
</dbReference>
<reference evidence="9" key="1">
    <citation type="submission" date="2017-02" db="UniProtKB">
        <authorList>
            <consortium name="WormBaseParasite"/>
        </authorList>
    </citation>
    <scope>IDENTIFICATION</scope>
</reference>
<dbReference type="Pfam" id="PF00008">
    <property type="entry name" value="EGF"/>
    <property type="match status" value="1"/>
</dbReference>
<dbReference type="PROSITE" id="PS50234">
    <property type="entry name" value="VWFA"/>
    <property type="match status" value="1"/>
</dbReference>
<organism evidence="8 9">
    <name type="scientific">Ascaris lumbricoides</name>
    <name type="common">Giant roundworm</name>
    <dbReference type="NCBI Taxonomy" id="6252"/>
    <lineage>
        <taxon>Eukaryota</taxon>
        <taxon>Metazoa</taxon>
        <taxon>Ecdysozoa</taxon>
        <taxon>Nematoda</taxon>
        <taxon>Chromadorea</taxon>
        <taxon>Rhabditida</taxon>
        <taxon>Spirurina</taxon>
        <taxon>Ascaridomorpha</taxon>
        <taxon>Ascaridoidea</taxon>
        <taxon>Ascarididae</taxon>
        <taxon>Ascaris</taxon>
    </lineage>
</organism>
<proteinExistence type="predicted"/>
<dbReference type="Gene3D" id="2.10.25.10">
    <property type="entry name" value="Laminin"/>
    <property type="match status" value="3"/>
</dbReference>
<evidence type="ECO:0000256" key="3">
    <source>
        <dbReference type="ARBA" id="ARBA00022737"/>
    </source>
</evidence>
<dbReference type="SUPFAM" id="SSF53300">
    <property type="entry name" value="vWA-like"/>
    <property type="match status" value="1"/>
</dbReference>
<dbReference type="InterPro" id="IPR024731">
    <property type="entry name" value="NELL2-like_EGF"/>
</dbReference>
<dbReference type="InterPro" id="IPR002035">
    <property type="entry name" value="VWF_A"/>
</dbReference>
<dbReference type="InterPro" id="IPR009030">
    <property type="entry name" value="Growth_fac_rcpt_cys_sf"/>
</dbReference>
<protein>
    <submittedName>
        <fullName evidence="9">VWFA domain-containing protein</fullName>
    </submittedName>
</protein>
<dbReference type="Pfam" id="PF00092">
    <property type="entry name" value="VWA"/>
    <property type="match status" value="1"/>
</dbReference>
<dbReference type="WBParaSite" id="ALUE_0002107301-mRNA-1">
    <property type="protein sequence ID" value="ALUE_0002107301-mRNA-1"/>
    <property type="gene ID" value="ALUE_0002107301"/>
</dbReference>
<evidence type="ECO:0000259" key="6">
    <source>
        <dbReference type="PROSITE" id="PS50026"/>
    </source>
</evidence>
<keyword evidence="4" id="KW-1015">Disulfide bond</keyword>
<keyword evidence="1 5" id="KW-0245">EGF-like domain</keyword>
<accession>A0A0M3IQP5</accession>
<dbReference type="Proteomes" id="UP000036681">
    <property type="component" value="Unplaced"/>
</dbReference>
<evidence type="ECO:0000313" key="8">
    <source>
        <dbReference type="Proteomes" id="UP000036681"/>
    </source>
</evidence>
<name>A0A0M3IQP5_ASCLU</name>
<evidence type="ECO:0000256" key="4">
    <source>
        <dbReference type="ARBA" id="ARBA00023157"/>
    </source>
</evidence>
<sequence length="374" mass="42172">LQPSECHPIHQPICSLNEVCRRYLEGQHRCRCEHPAVIAHDGKCRVFNRCEQHHDCDRSAICSNTFDSYKCQCKPGYLDVSPDPVRLPGRKCQPLINECADRTDDCSPYATCEDTQDSYLCKCNHGYTDVSSRYGLNPGRKCAKVEDQCSDRTLNSCDENADCVMLPDGYTCKCFNGYVDVSSNANLPLGRVCTLQTTWYNPAQPTDLVFLIDGSGSIGSDVFRGEVLRFLKEFVELFDISSDRTRVAVVQYSDRIRHEFDLNQYSSIQNVEDAIDRIQYMTGLTRTGAAIEHVRNEAFNERRGARPLSDKISRVTIVITDGRSQDNVSLPAQQARQQHIQLFAVGVTNHVLDSELENIAGKLLRSIYSHLLPC</sequence>
<feature type="domain" description="EGF-like" evidence="6">
    <location>
        <begin position="145"/>
        <end position="184"/>
    </location>
</feature>
<dbReference type="InterPro" id="IPR036465">
    <property type="entry name" value="vWFA_dom_sf"/>
</dbReference>
<dbReference type="SMART" id="SM00179">
    <property type="entry name" value="EGF_CA"/>
    <property type="match status" value="3"/>
</dbReference>
<dbReference type="InterPro" id="IPR001881">
    <property type="entry name" value="EGF-like_Ca-bd_dom"/>
</dbReference>
<dbReference type="PRINTS" id="PR00453">
    <property type="entry name" value="VWFADOMAIN"/>
</dbReference>
<dbReference type="Gene3D" id="3.40.50.410">
    <property type="entry name" value="von Willebrand factor, type A domain"/>
    <property type="match status" value="1"/>
</dbReference>
<dbReference type="PROSITE" id="PS00010">
    <property type="entry name" value="ASX_HYDROXYL"/>
    <property type="match status" value="2"/>
</dbReference>
<dbReference type="InterPro" id="IPR000152">
    <property type="entry name" value="EGF-type_Asp/Asn_hydroxyl_site"/>
</dbReference>